<reference evidence="6" key="2">
    <citation type="submission" date="2020-05" db="EMBL/GenBank/DDBJ databases">
        <title>Classification of alakaliphilic streptomycetes isolated from an alkaline soil next to Lonar Crater, India and a proposal for the recognition of Streptomyces alkaliterrae sp. nov.</title>
        <authorList>
            <person name="Golinska P."/>
        </authorList>
    </citation>
    <scope>NUCLEOTIDE SEQUENCE [LARGE SCALE GENOMIC DNA]</scope>
    <source>
        <strain evidence="6">OF8</strain>
    </source>
</reference>
<dbReference type="Proteomes" id="UP000320857">
    <property type="component" value="Unassembled WGS sequence"/>
</dbReference>
<comment type="caution">
    <text evidence="4">The sequence shown here is derived from an EMBL/GenBank/DDBJ whole genome shotgun (WGS) entry which is preliminary data.</text>
</comment>
<feature type="transmembrane region" description="Helical" evidence="1">
    <location>
        <begin position="234"/>
        <end position="254"/>
    </location>
</feature>
<feature type="transmembrane region" description="Helical" evidence="1">
    <location>
        <begin position="306"/>
        <end position="339"/>
    </location>
</feature>
<organism evidence="4 5">
    <name type="scientific">Streptomyces alkaliterrae</name>
    <dbReference type="NCBI Taxonomy" id="2213162"/>
    <lineage>
        <taxon>Bacteria</taxon>
        <taxon>Bacillati</taxon>
        <taxon>Actinomycetota</taxon>
        <taxon>Actinomycetes</taxon>
        <taxon>Kitasatosporales</taxon>
        <taxon>Streptomycetaceae</taxon>
        <taxon>Streptomyces</taxon>
    </lineage>
</organism>
<proteinExistence type="predicted"/>
<evidence type="ECO:0000313" key="5">
    <source>
        <dbReference type="Proteomes" id="UP000320857"/>
    </source>
</evidence>
<dbReference type="Pfam" id="PF01757">
    <property type="entry name" value="Acyl_transf_3"/>
    <property type="match status" value="1"/>
</dbReference>
<dbReference type="InterPro" id="IPR002656">
    <property type="entry name" value="Acyl_transf_3_dom"/>
</dbReference>
<feature type="transmembrane region" description="Helical" evidence="1">
    <location>
        <begin position="27"/>
        <end position="49"/>
    </location>
</feature>
<keyword evidence="1" id="KW-0472">Membrane</keyword>
<evidence type="ECO:0000313" key="3">
    <source>
        <dbReference type="EMBL" id="MBB1260620.1"/>
    </source>
</evidence>
<dbReference type="Proteomes" id="UP000517765">
    <property type="component" value="Unassembled WGS sequence"/>
</dbReference>
<keyword evidence="4" id="KW-0808">Transferase</keyword>
<keyword evidence="4" id="KW-0012">Acyltransferase</keyword>
<evidence type="ECO:0000313" key="4">
    <source>
        <dbReference type="EMBL" id="MQS02383.1"/>
    </source>
</evidence>
<accession>A0A5P0YPV4</accession>
<keyword evidence="5" id="KW-1185">Reference proteome</keyword>
<sequence>MTITPPPTTAAELAAATPRDRERFVDLLRVASLGTVVLGHWLMAAVGTGPGGDPEVGNLLAVLPALQPLTWLLQVMPVFFLVGGFSHALSYRSLRRRAGDASPYPAFLRARLQRLLRPTAAFVVVWTAGALLVQSLTSPGPLTAATFRLVTQPLWFVGIYLAMVALTPPLLRAHERWGWGAFGALVGAAVAVDVARFGPGLPYVEFLNFAFVWLAVHQLGFLRADGRLRLPGVPAALAVGGLVSAALLVWLGPYPLSMVGMPGEKVSNMAPPTLALLCHALWLVGAVEALRVPASRLLDRPRVWRLVVAANGVAMTAFLWHLTAMLGVYGGLLALGVGLPEPATAAWWAQLPLRLMAAALLTALLVAAFRLFELPSLQRPFTPPATGGPPLAALGVSAALLGVLGLSMVGLGGLFEGRSAVLVAVPMTAPVAIGLVLAGWLLVERAGRGSAAASRLPATDVDLKVT</sequence>
<dbReference type="AlphaFoldDB" id="A0A5P0YPV4"/>
<dbReference type="EMBL" id="JABJXA010000108">
    <property type="protein sequence ID" value="MBB1260620.1"/>
    <property type="molecule type" value="Genomic_DNA"/>
</dbReference>
<feature type="transmembrane region" description="Helical" evidence="1">
    <location>
        <begin position="392"/>
        <end position="415"/>
    </location>
</feature>
<feature type="transmembrane region" description="Helical" evidence="1">
    <location>
        <begin position="203"/>
        <end position="222"/>
    </location>
</feature>
<protein>
    <submittedName>
        <fullName evidence="3 4">Acyltransferase</fullName>
    </submittedName>
</protein>
<evidence type="ECO:0000256" key="1">
    <source>
        <dbReference type="SAM" id="Phobius"/>
    </source>
</evidence>
<name>A0A5P0YPV4_9ACTN</name>
<feature type="transmembrane region" description="Helical" evidence="1">
    <location>
        <begin position="69"/>
        <end position="94"/>
    </location>
</feature>
<reference evidence="3" key="3">
    <citation type="journal article" name="Syst. Appl. Microbiol.">
        <title>Streptomyces alkaliterrae sp. nov., isolated from an alkaline soil, and emended descriptions of Streptomyces alkaliphilus, Streptomyces calidiresistens and Streptomyces durbertensis.</title>
        <authorList>
            <person name="Swiecimska M."/>
            <person name="Golinska P."/>
            <person name="Nouioui I."/>
            <person name="Wypij M."/>
            <person name="Rai M."/>
            <person name="Sangal V."/>
            <person name="Goodfellow M."/>
        </authorList>
    </citation>
    <scope>NUCLEOTIDE SEQUENCE</scope>
    <source>
        <strain evidence="3">OF8</strain>
    </source>
</reference>
<feature type="transmembrane region" description="Helical" evidence="1">
    <location>
        <begin position="351"/>
        <end position="372"/>
    </location>
</feature>
<keyword evidence="1" id="KW-1133">Transmembrane helix</keyword>
<dbReference type="OrthoDB" id="8206682at2"/>
<evidence type="ECO:0000313" key="6">
    <source>
        <dbReference type="Proteomes" id="UP000517765"/>
    </source>
</evidence>
<feature type="domain" description="Acyltransferase 3" evidence="2">
    <location>
        <begin position="24"/>
        <end position="365"/>
    </location>
</feature>
<evidence type="ECO:0000259" key="2">
    <source>
        <dbReference type="Pfam" id="PF01757"/>
    </source>
</evidence>
<keyword evidence="1" id="KW-0812">Transmembrane</keyword>
<feature type="transmembrane region" description="Helical" evidence="1">
    <location>
        <begin position="115"/>
        <end position="133"/>
    </location>
</feature>
<feature type="transmembrane region" description="Helical" evidence="1">
    <location>
        <begin position="153"/>
        <end position="171"/>
    </location>
</feature>
<feature type="transmembrane region" description="Helical" evidence="1">
    <location>
        <begin position="178"/>
        <end position="197"/>
    </location>
</feature>
<dbReference type="EMBL" id="VJYK02000087">
    <property type="protein sequence ID" value="MQS02383.1"/>
    <property type="molecule type" value="Genomic_DNA"/>
</dbReference>
<dbReference type="RefSeq" id="WP_143647841.1">
    <property type="nucleotide sequence ID" value="NZ_JABJXA010000108.1"/>
</dbReference>
<gene>
    <name evidence="4" type="ORF">FNX44_010930</name>
    <name evidence="3" type="ORF">H3147_17565</name>
</gene>
<feature type="transmembrane region" description="Helical" evidence="1">
    <location>
        <begin position="421"/>
        <end position="443"/>
    </location>
</feature>
<reference evidence="4 5" key="1">
    <citation type="submission" date="2019-10" db="EMBL/GenBank/DDBJ databases">
        <title>Streptomyces sp. nov., a novel actinobacterium isolated from alkaline environment.</title>
        <authorList>
            <person name="Golinska P."/>
        </authorList>
    </citation>
    <scope>NUCLEOTIDE SEQUENCE [LARGE SCALE GENOMIC DNA]</scope>
    <source>
        <strain evidence="4 5">OF1</strain>
    </source>
</reference>
<dbReference type="GO" id="GO:0016747">
    <property type="term" value="F:acyltransferase activity, transferring groups other than amino-acyl groups"/>
    <property type="evidence" value="ECO:0007669"/>
    <property type="project" value="InterPro"/>
</dbReference>